<keyword evidence="2" id="KW-0732">Signal</keyword>
<dbReference type="CDD" id="cd07012">
    <property type="entry name" value="PBP2_Bug_TTT"/>
    <property type="match status" value="1"/>
</dbReference>
<keyword evidence="4" id="KW-1185">Reference proteome</keyword>
<accession>A0ABN3K138</accession>
<evidence type="ECO:0000256" key="1">
    <source>
        <dbReference type="ARBA" id="ARBA00006987"/>
    </source>
</evidence>
<sequence length="334" mass="34717">MDRRTLLRSAAAVVLAPAACAAASGCGVTRQSETGASGPLTGLRMIVGNSPGSGYDITARTLGKAMTASEAARGMEVMNISGAGGTIGLSRLVNARGNGRLLMMMGLGVVGAVFTNKSAVGLADTTPLARLIEDPSAIVVPKDSKLRDLDDFLRAWRRDPDGLSVGGGSSPGGPDHLLPMQVAEAAGIDPTDTRYIGYDGGGELLTALLGSKIDVAATGIGEMVDQITTGDVRVLATTGATTVEGLDAPTLADEGIDVSAVNWRGVVAAPGIPEERGERLTEALRTMRESDEWQDALRRNGWTDAFAHGEEFEDFLAEQNAKVARTLERLGLTR</sequence>
<name>A0ABN3K138_9ACTN</name>
<evidence type="ECO:0000313" key="4">
    <source>
        <dbReference type="Proteomes" id="UP001501638"/>
    </source>
</evidence>
<dbReference type="RefSeq" id="WP_344323374.1">
    <property type="nucleotide sequence ID" value="NZ_BAAASZ010000023.1"/>
</dbReference>
<dbReference type="PROSITE" id="PS51257">
    <property type="entry name" value="PROKAR_LIPOPROTEIN"/>
    <property type="match status" value="1"/>
</dbReference>
<reference evidence="3 4" key="1">
    <citation type="journal article" date="2019" name="Int. J. Syst. Evol. Microbiol.">
        <title>The Global Catalogue of Microorganisms (GCM) 10K type strain sequencing project: providing services to taxonomists for standard genome sequencing and annotation.</title>
        <authorList>
            <consortium name="The Broad Institute Genomics Platform"/>
            <consortium name="The Broad Institute Genome Sequencing Center for Infectious Disease"/>
            <person name="Wu L."/>
            <person name="Ma J."/>
        </authorList>
    </citation>
    <scope>NUCLEOTIDE SEQUENCE [LARGE SCALE GENOMIC DNA]</scope>
    <source>
        <strain evidence="3 4">JCM 6305</strain>
    </source>
</reference>
<dbReference type="PANTHER" id="PTHR42928:SF3">
    <property type="entry name" value="UPF0065 PROTEIN YFLP"/>
    <property type="match status" value="1"/>
</dbReference>
<organism evidence="3 4">
    <name type="scientific">Streptomyces macrosporus</name>
    <dbReference type="NCBI Taxonomy" id="44032"/>
    <lineage>
        <taxon>Bacteria</taxon>
        <taxon>Bacillati</taxon>
        <taxon>Actinomycetota</taxon>
        <taxon>Actinomycetes</taxon>
        <taxon>Kitasatosporales</taxon>
        <taxon>Streptomycetaceae</taxon>
        <taxon>Streptomyces</taxon>
    </lineage>
</organism>
<evidence type="ECO:0000313" key="3">
    <source>
        <dbReference type="EMBL" id="GAA2446400.1"/>
    </source>
</evidence>
<comment type="caution">
    <text evidence="3">The sequence shown here is derived from an EMBL/GenBank/DDBJ whole genome shotgun (WGS) entry which is preliminary data.</text>
</comment>
<feature type="chain" id="PRO_5046495142" evidence="2">
    <location>
        <begin position="22"/>
        <end position="334"/>
    </location>
</feature>
<feature type="signal peptide" evidence="2">
    <location>
        <begin position="1"/>
        <end position="21"/>
    </location>
</feature>
<protein>
    <submittedName>
        <fullName evidence="3">Tripartite tricarboxylate transporter substrate-binding protein</fullName>
    </submittedName>
</protein>
<dbReference type="InterPro" id="IPR042100">
    <property type="entry name" value="Bug_dom1"/>
</dbReference>
<dbReference type="Gene3D" id="3.40.190.10">
    <property type="entry name" value="Periplasmic binding protein-like II"/>
    <property type="match status" value="1"/>
</dbReference>
<dbReference type="Gene3D" id="3.40.190.150">
    <property type="entry name" value="Bordetella uptake gene, domain 1"/>
    <property type="match status" value="1"/>
</dbReference>
<proteinExistence type="inferred from homology"/>
<dbReference type="Pfam" id="PF03401">
    <property type="entry name" value="TctC"/>
    <property type="match status" value="1"/>
</dbReference>
<dbReference type="PANTHER" id="PTHR42928">
    <property type="entry name" value="TRICARBOXYLATE-BINDING PROTEIN"/>
    <property type="match status" value="1"/>
</dbReference>
<dbReference type="InterPro" id="IPR005064">
    <property type="entry name" value="BUG"/>
</dbReference>
<dbReference type="SUPFAM" id="SSF53850">
    <property type="entry name" value="Periplasmic binding protein-like II"/>
    <property type="match status" value="1"/>
</dbReference>
<gene>
    <name evidence="3" type="ORF">GCM10010405_32260</name>
</gene>
<dbReference type="EMBL" id="BAAASZ010000023">
    <property type="protein sequence ID" value="GAA2446400.1"/>
    <property type="molecule type" value="Genomic_DNA"/>
</dbReference>
<evidence type="ECO:0000256" key="2">
    <source>
        <dbReference type="SAM" id="SignalP"/>
    </source>
</evidence>
<dbReference type="PIRSF" id="PIRSF017082">
    <property type="entry name" value="YflP"/>
    <property type="match status" value="1"/>
</dbReference>
<dbReference type="Proteomes" id="UP001501638">
    <property type="component" value="Unassembled WGS sequence"/>
</dbReference>
<comment type="similarity">
    <text evidence="1">Belongs to the UPF0065 (bug) family.</text>
</comment>